<keyword evidence="3" id="KW-1003">Cell membrane</keyword>
<dbReference type="InterPro" id="IPR028082">
    <property type="entry name" value="Peripla_BP_I"/>
</dbReference>
<evidence type="ECO:0000256" key="5">
    <source>
        <dbReference type="ARBA" id="ARBA00023136"/>
    </source>
</evidence>
<dbReference type="GO" id="GO:0005886">
    <property type="term" value="C:plasma membrane"/>
    <property type="evidence" value="ECO:0007669"/>
    <property type="project" value="UniProtKB-SubCell"/>
</dbReference>
<proteinExistence type="inferred from homology"/>
<accession>S5DKV8</accession>
<dbReference type="PROSITE" id="PS51257">
    <property type="entry name" value="PROKAR_LIPOPROTEIN"/>
    <property type="match status" value="1"/>
</dbReference>
<evidence type="ECO:0000259" key="8">
    <source>
        <dbReference type="Pfam" id="PF02608"/>
    </source>
</evidence>
<evidence type="ECO:0000256" key="6">
    <source>
        <dbReference type="ARBA" id="ARBA00023288"/>
    </source>
</evidence>
<dbReference type="CDD" id="cd06354">
    <property type="entry name" value="PBP1_PrnA-like"/>
    <property type="match status" value="1"/>
</dbReference>
<keyword evidence="4 7" id="KW-0732">Signal</keyword>
<evidence type="ECO:0000256" key="1">
    <source>
        <dbReference type="ARBA" id="ARBA00004193"/>
    </source>
</evidence>
<dbReference type="SUPFAM" id="SSF53822">
    <property type="entry name" value="Periplasmic binding protein-like I"/>
    <property type="match status" value="1"/>
</dbReference>
<comment type="similarity">
    <text evidence="2">Belongs to the BMP lipoprotein family.</text>
</comment>
<name>S5DKV8_9ACTN</name>
<keyword evidence="5" id="KW-0472">Membrane</keyword>
<protein>
    <submittedName>
        <fullName evidence="9">Putative ABC-type transport system, periplasmic component/surface lipoprotein</fullName>
    </submittedName>
</protein>
<organism evidence="9">
    <name type="scientific">Candidatus Actinomarina minuta</name>
    <dbReference type="NCBI Taxonomy" id="1389454"/>
    <lineage>
        <taxon>Bacteria</taxon>
        <taxon>Bacillati</taxon>
        <taxon>Actinomycetota</taxon>
        <taxon>Actinomycetes</taxon>
        <taxon>Candidatus Actinomarinidae</taxon>
        <taxon>Candidatus Actinomarinales</taxon>
        <taxon>Candidatus Actinomarineae</taxon>
        <taxon>Candidatus Actinomarinaceae</taxon>
        <taxon>Candidatus Actinomarina</taxon>
    </lineage>
</organism>
<dbReference type="InterPro" id="IPR050957">
    <property type="entry name" value="BMP_lipoprotein"/>
</dbReference>
<evidence type="ECO:0000313" key="9">
    <source>
        <dbReference type="EMBL" id="AGQ19496.1"/>
    </source>
</evidence>
<dbReference type="PANTHER" id="PTHR34296:SF2">
    <property type="entry name" value="ABC TRANSPORTER GUANOSINE-BINDING PROTEIN NUPN"/>
    <property type="match status" value="1"/>
</dbReference>
<evidence type="ECO:0000256" key="4">
    <source>
        <dbReference type="ARBA" id="ARBA00022729"/>
    </source>
</evidence>
<feature type="signal peptide" evidence="7">
    <location>
        <begin position="1"/>
        <end position="20"/>
    </location>
</feature>
<keyword evidence="6 9" id="KW-0449">Lipoprotein</keyword>
<feature type="chain" id="PRO_5039448198" evidence="7">
    <location>
        <begin position="21"/>
        <end position="369"/>
    </location>
</feature>
<comment type="subcellular location">
    <subcellularLocation>
        <location evidence="1">Cell membrane</location>
        <topology evidence="1">Lipid-anchor</topology>
    </subcellularLocation>
</comment>
<dbReference type="EMBL" id="KC811133">
    <property type="protein sequence ID" value="AGQ19496.1"/>
    <property type="molecule type" value="Genomic_DNA"/>
</dbReference>
<dbReference type="Gene3D" id="3.40.50.2300">
    <property type="match status" value="2"/>
</dbReference>
<dbReference type="PANTHER" id="PTHR34296">
    <property type="entry name" value="TRANSCRIPTIONAL ACTIVATOR PROTEIN MED"/>
    <property type="match status" value="1"/>
</dbReference>
<sequence length="369" mass="38184">MKSKWLVLFIVFGLILTACGGGSDDAAEEVVAEEPAEELDSPATTAAAAAEPEAPATKVCLVLDIGGLGDQGFNDSAYLGYNMGIDEFGVEGTFLEPDEGGENRGELLNLCAEDGNDLIIGNGFLFDVAMTESATNFPDTNFAITDSVIDPANARGMIFAAEQGSFLVGVAAALTTTTNKIGFIGGVDIPLIHAFEVGFVAGVQAVNPDIEIDIKYASVPPDFSGFGDPVKGKEIALAQYEAGADVIYHAAGGTGIGMFEAAAEVSASTGSKVWGIGVDQDQYLTIGGAIPEVQEFILTSMVKKVEVAVYNAIADTVNGTFTGGPVAEDVESGGIDISYTGGYIDGIKDEIEAYRAKIVSGEIEVPSSR</sequence>
<feature type="domain" description="ABC transporter substrate-binding protein PnrA-like" evidence="8">
    <location>
        <begin position="60"/>
        <end position="368"/>
    </location>
</feature>
<evidence type="ECO:0000256" key="7">
    <source>
        <dbReference type="SAM" id="SignalP"/>
    </source>
</evidence>
<evidence type="ECO:0000256" key="3">
    <source>
        <dbReference type="ARBA" id="ARBA00022475"/>
    </source>
</evidence>
<dbReference type="Pfam" id="PF02608">
    <property type="entry name" value="Bmp"/>
    <property type="match status" value="1"/>
</dbReference>
<reference evidence="9" key="1">
    <citation type="journal article" date="2013" name="Sci. Rep.">
        <title>Metagenomics uncovers a new group of low GC and ultra-small marine Actinobacteria.</title>
        <authorList>
            <person name="Ghai R."/>
            <person name="Mizuno C.M."/>
            <person name="Picazo A."/>
            <person name="Camacho A."/>
            <person name="Rodriguez-Valera F."/>
        </authorList>
    </citation>
    <scope>NUCLEOTIDE SEQUENCE</scope>
</reference>
<evidence type="ECO:0000256" key="2">
    <source>
        <dbReference type="ARBA" id="ARBA00008610"/>
    </source>
</evidence>
<dbReference type="AlphaFoldDB" id="S5DKV8"/>
<dbReference type="InterPro" id="IPR003760">
    <property type="entry name" value="PnrA-like"/>
</dbReference>